<keyword evidence="3" id="KW-1185">Reference proteome</keyword>
<gene>
    <name evidence="2" type="ORF">KSP39_PZI016562</name>
</gene>
<dbReference type="EMBL" id="JBBWWQ010000014">
    <property type="protein sequence ID" value="KAK8931222.1"/>
    <property type="molecule type" value="Genomic_DNA"/>
</dbReference>
<sequence>MTGSHGRPTNSPTRKEAAPVGRESAWRPSWRLNGDGRPLHRTRAGGRGGAVDSTALSAARRRPRTGSRPGRSLGRLPTAEEGRPTRPPLWPRTGGRGRATGGGERRGWPASGDDAGEATPATVLTSCVMGSACGGIRCGDRTRARLFEELLKKLELKLGDEVEHELRVVALAKGNV</sequence>
<protein>
    <submittedName>
        <fullName evidence="2">Uncharacterized protein</fullName>
    </submittedName>
</protein>
<organism evidence="2 3">
    <name type="scientific">Platanthera zijinensis</name>
    <dbReference type="NCBI Taxonomy" id="2320716"/>
    <lineage>
        <taxon>Eukaryota</taxon>
        <taxon>Viridiplantae</taxon>
        <taxon>Streptophyta</taxon>
        <taxon>Embryophyta</taxon>
        <taxon>Tracheophyta</taxon>
        <taxon>Spermatophyta</taxon>
        <taxon>Magnoliopsida</taxon>
        <taxon>Liliopsida</taxon>
        <taxon>Asparagales</taxon>
        <taxon>Orchidaceae</taxon>
        <taxon>Orchidoideae</taxon>
        <taxon>Orchideae</taxon>
        <taxon>Orchidinae</taxon>
        <taxon>Platanthera</taxon>
    </lineage>
</organism>
<name>A0AAP0G0T5_9ASPA</name>
<accession>A0AAP0G0T5</accession>
<proteinExistence type="predicted"/>
<evidence type="ECO:0000313" key="3">
    <source>
        <dbReference type="Proteomes" id="UP001418222"/>
    </source>
</evidence>
<evidence type="ECO:0000256" key="1">
    <source>
        <dbReference type="SAM" id="MobiDB-lite"/>
    </source>
</evidence>
<feature type="compositionally biased region" description="Low complexity" evidence="1">
    <location>
        <begin position="66"/>
        <end position="77"/>
    </location>
</feature>
<comment type="caution">
    <text evidence="2">The sequence shown here is derived from an EMBL/GenBank/DDBJ whole genome shotgun (WGS) entry which is preliminary data.</text>
</comment>
<reference evidence="2 3" key="1">
    <citation type="journal article" date="2022" name="Nat. Plants">
        <title>Genomes of leafy and leafless Platanthera orchids illuminate the evolution of mycoheterotrophy.</title>
        <authorList>
            <person name="Li M.H."/>
            <person name="Liu K.W."/>
            <person name="Li Z."/>
            <person name="Lu H.C."/>
            <person name="Ye Q.L."/>
            <person name="Zhang D."/>
            <person name="Wang J.Y."/>
            <person name="Li Y.F."/>
            <person name="Zhong Z.M."/>
            <person name="Liu X."/>
            <person name="Yu X."/>
            <person name="Liu D.K."/>
            <person name="Tu X.D."/>
            <person name="Liu B."/>
            <person name="Hao Y."/>
            <person name="Liao X.Y."/>
            <person name="Jiang Y.T."/>
            <person name="Sun W.H."/>
            <person name="Chen J."/>
            <person name="Chen Y.Q."/>
            <person name="Ai Y."/>
            <person name="Zhai J.W."/>
            <person name="Wu S.S."/>
            <person name="Zhou Z."/>
            <person name="Hsiao Y.Y."/>
            <person name="Wu W.L."/>
            <person name="Chen Y.Y."/>
            <person name="Lin Y.F."/>
            <person name="Hsu J.L."/>
            <person name="Li C.Y."/>
            <person name="Wang Z.W."/>
            <person name="Zhao X."/>
            <person name="Zhong W.Y."/>
            <person name="Ma X.K."/>
            <person name="Ma L."/>
            <person name="Huang J."/>
            <person name="Chen G.Z."/>
            <person name="Huang M.Z."/>
            <person name="Huang L."/>
            <person name="Peng D.H."/>
            <person name="Luo Y.B."/>
            <person name="Zou S.Q."/>
            <person name="Chen S.P."/>
            <person name="Lan S."/>
            <person name="Tsai W.C."/>
            <person name="Van de Peer Y."/>
            <person name="Liu Z.J."/>
        </authorList>
    </citation>
    <scope>NUCLEOTIDE SEQUENCE [LARGE SCALE GENOMIC DNA]</scope>
    <source>
        <strain evidence="2">Lor287</strain>
    </source>
</reference>
<dbReference type="Proteomes" id="UP001418222">
    <property type="component" value="Unassembled WGS sequence"/>
</dbReference>
<dbReference type="AlphaFoldDB" id="A0AAP0G0T5"/>
<feature type="compositionally biased region" description="Polar residues" evidence="1">
    <location>
        <begin position="1"/>
        <end position="12"/>
    </location>
</feature>
<evidence type="ECO:0000313" key="2">
    <source>
        <dbReference type="EMBL" id="KAK8931222.1"/>
    </source>
</evidence>
<feature type="region of interest" description="Disordered" evidence="1">
    <location>
        <begin position="1"/>
        <end position="116"/>
    </location>
</feature>